<gene>
    <name evidence="2" type="ORF">RirG_011170</name>
</gene>
<feature type="compositionally biased region" description="Basic and acidic residues" evidence="1">
    <location>
        <begin position="294"/>
        <end position="306"/>
    </location>
</feature>
<dbReference type="Proteomes" id="UP000022910">
    <property type="component" value="Unassembled WGS sequence"/>
</dbReference>
<dbReference type="EMBL" id="JEMT01007487">
    <property type="protein sequence ID" value="EXX78860.1"/>
    <property type="molecule type" value="Genomic_DNA"/>
</dbReference>
<protein>
    <submittedName>
        <fullName evidence="2">Uncharacterized protein</fullName>
    </submittedName>
</protein>
<evidence type="ECO:0000256" key="1">
    <source>
        <dbReference type="SAM" id="MobiDB-lite"/>
    </source>
</evidence>
<feature type="compositionally biased region" description="Basic and acidic residues" evidence="1">
    <location>
        <begin position="209"/>
        <end position="224"/>
    </location>
</feature>
<keyword evidence="3" id="KW-1185">Reference proteome</keyword>
<feature type="compositionally biased region" description="Basic and acidic residues" evidence="1">
    <location>
        <begin position="241"/>
        <end position="288"/>
    </location>
</feature>
<dbReference type="HOGENOM" id="CLU_710083_0_0_1"/>
<comment type="caution">
    <text evidence="2">The sequence shown here is derived from an EMBL/GenBank/DDBJ whole genome shotgun (WGS) entry which is preliminary data.</text>
</comment>
<feature type="region of interest" description="Disordered" evidence="1">
    <location>
        <begin position="183"/>
        <end position="389"/>
    </location>
</feature>
<evidence type="ECO:0000313" key="2">
    <source>
        <dbReference type="EMBL" id="EXX78860.1"/>
    </source>
</evidence>
<proteinExistence type="predicted"/>
<dbReference type="STRING" id="1432141.A0A015KGS8"/>
<accession>A0A015KGS8</accession>
<name>A0A015KGS8_RHIIW</name>
<sequence length="389" mass="44464">MLGEMLKDFRKDEFELYDILKKSKATMLNDVRKLLVTRINSTKKRLLDWQKKHVREEDLEKFSNIDLGEPEYVNSNICHVFPGSPIIVREDEPTSIIALALSSREYLKELSLMRQNVRLSITQSAPVTPTSEPHQQPQVSNSFSSLISSLTSPTLHDTINSGDDYMDQYSLSIRRKLVKESQGNGIGDKISHGIESLGGMNPFNLSLSGKDKKKDPEKDGEKPTSTKSAGKFGAIFGQKNENPEKPKDENTENEKQEVFNEKVPLDKEEKKPQIIVDPEKAAIEKDQKQSLNEKVQKQSSKNEKVQKQSSNEKNQKQSLNEKDQKQSLNEKDQKQSSNEKDHQKQSSNEKELPKKKDETIITSPASFVKEFSWNRKSPKDSPHLKYRKH</sequence>
<feature type="compositionally biased region" description="Basic and acidic residues" evidence="1">
    <location>
        <begin position="313"/>
        <end position="359"/>
    </location>
</feature>
<evidence type="ECO:0000313" key="3">
    <source>
        <dbReference type="Proteomes" id="UP000022910"/>
    </source>
</evidence>
<dbReference type="AlphaFoldDB" id="A0A015KGS8"/>
<dbReference type="OrthoDB" id="158357at2759"/>
<reference evidence="2 3" key="1">
    <citation type="submission" date="2014-02" db="EMBL/GenBank/DDBJ databases">
        <title>Single nucleus genome sequencing reveals high similarity among nuclei of an endomycorrhizal fungus.</title>
        <authorList>
            <person name="Lin K."/>
            <person name="Geurts R."/>
            <person name="Zhang Z."/>
            <person name="Limpens E."/>
            <person name="Saunders D.G."/>
            <person name="Mu D."/>
            <person name="Pang E."/>
            <person name="Cao H."/>
            <person name="Cha H."/>
            <person name="Lin T."/>
            <person name="Zhou Q."/>
            <person name="Shang Y."/>
            <person name="Li Y."/>
            <person name="Ivanov S."/>
            <person name="Sharma T."/>
            <person name="Velzen R.V."/>
            <person name="Ruijter N.D."/>
            <person name="Aanen D.K."/>
            <person name="Win J."/>
            <person name="Kamoun S."/>
            <person name="Bisseling T."/>
            <person name="Huang S."/>
        </authorList>
    </citation>
    <scope>NUCLEOTIDE SEQUENCE [LARGE SCALE GENOMIC DNA]</scope>
    <source>
        <strain evidence="3">DAOM197198w</strain>
    </source>
</reference>
<organism evidence="2 3">
    <name type="scientific">Rhizophagus irregularis (strain DAOM 197198w)</name>
    <name type="common">Glomus intraradices</name>
    <dbReference type="NCBI Taxonomy" id="1432141"/>
    <lineage>
        <taxon>Eukaryota</taxon>
        <taxon>Fungi</taxon>
        <taxon>Fungi incertae sedis</taxon>
        <taxon>Mucoromycota</taxon>
        <taxon>Glomeromycotina</taxon>
        <taxon>Glomeromycetes</taxon>
        <taxon>Glomerales</taxon>
        <taxon>Glomeraceae</taxon>
        <taxon>Rhizophagus</taxon>
    </lineage>
</organism>